<dbReference type="EMBL" id="JACDQQ010001705">
    <property type="protein sequence ID" value="MBA0086849.1"/>
    <property type="molecule type" value="Genomic_DNA"/>
</dbReference>
<feature type="transmembrane region" description="Helical" evidence="1">
    <location>
        <begin position="124"/>
        <end position="146"/>
    </location>
</feature>
<comment type="caution">
    <text evidence="3">The sequence shown here is derived from an EMBL/GenBank/DDBJ whole genome shotgun (WGS) entry which is preliminary data.</text>
</comment>
<keyword evidence="1" id="KW-0812">Transmembrane</keyword>
<keyword evidence="3" id="KW-0645">Protease</keyword>
<keyword evidence="4" id="KW-1185">Reference proteome</keyword>
<dbReference type="GO" id="GO:0080120">
    <property type="term" value="P:CAAX-box protein maturation"/>
    <property type="evidence" value="ECO:0007669"/>
    <property type="project" value="UniProtKB-ARBA"/>
</dbReference>
<feature type="transmembrane region" description="Helical" evidence="1">
    <location>
        <begin position="52"/>
        <end position="72"/>
    </location>
</feature>
<dbReference type="PANTHER" id="PTHR35797">
    <property type="entry name" value="PROTEASE-RELATED"/>
    <property type="match status" value="1"/>
</dbReference>
<dbReference type="InterPro" id="IPR042150">
    <property type="entry name" value="MmRce1-like"/>
</dbReference>
<keyword evidence="3" id="KW-0378">Hydrolase</keyword>
<feature type="transmembrane region" description="Helical" evidence="1">
    <location>
        <begin position="92"/>
        <end position="112"/>
    </location>
</feature>
<dbReference type="GO" id="GO:0008237">
    <property type="term" value="F:metallopeptidase activity"/>
    <property type="evidence" value="ECO:0007669"/>
    <property type="project" value="UniProtKB-KW"/>
</dbReference>
<proteinExistence type="predicted"/>
<feature type="transmembrane region" description="Helical" evidence="1">
    <location>
        <begin position="158"/>
        <end position="180"/>
    </location>
</feature>
<feature type="transmembrane region" description="Helical" evidence="1">
    <location>
        <begin position="20"/>
        <end position="40"/>
    </location>
</feature>
<evidence type="ECO:0000313" key="4">
    <source>
        <dbReference type="Proteomes" id="UP000567293"/>
    </source>
</evidence>
<evidence type="ECO:0000256" key="1">
    <source>
        <dbReference type="SAM" id="Phobius"/>
    </source>
</evidence>
<dbReference type="PANTHER" id="PTHR35797:SF1">
    <property type="entry name" value="PROTEASE"/>
    <property type="match status" value="1"/>
</dbReference>
<evidence type="ECO:0000313" key="3">
    <source>
        <dbReference type="EMBL" id="MBA0086849.1"/>
    </source>
</evidence>
<name>A0A7V8SYB4_9BACT</name>
<gene>
    <name evidence="3" type="ORF">HRJ53_17850</name>
</gene>
<keyword evidence="3" id="KW-0482">Metalloprotease</keyword>
<dbReference type="GO" id="GO:0006508">
    <property type="term" value="P:proteolysis"/>
    <property type="evidence" value="ECO:0007669"/>
    <property type="project" value="UniProtKB-KW"/>
</dbReference>
<sequence>MSMVGKEQGLLRRHAVGSYFVLTFAISWLGALAVVAPRLLHGEPVPKFSGILMFPVMLLGPAVSGILLTRVVDGGTGLRELFSRMRRVQAGAWWYATLLIPPVLVLIVLLGLKTLVSPVYAPNRFFVGVSFGIVAGFLEEIGWTGYAFPKMARTGNGLGAAIALGVLWGTWHVPVIDFLGTATPHGGYWLEYFLAFTAAMTAMRVLIAWTYANTKSVALAQLMHASSTGSLVVLSPGAVTARQETVWYAVYAAALWLVVALVAARYAPELTRETA</sequence>
<dbReference type="Proteomes" id="UP000567293">
    <property type="component" value="Unassembled WGS sequence"/>
</dbReference>
<keyword evidence="1" id="KW-1133">Transmembrane helix</keyword>
<accession>A0A7V8SYB4</accession>
<dbReference type="AlphaFoldDB" id="A0A7V8SYB4"/>
<keyword evidence="1" id="KW-0472">Membrane</keyword>
<dbReference type="GO" id="GO:0004175">
    <property type="term" value="F:endopeptidase activity"/>
    <property type="evidence" value="ECO:0007669"/>
    <property type="project" value="UniProtKB-ARBA"/>
</dbReference>
<evidence type="ECO:0000259" key="2">
    <source>
        <dbReference type="Pfam" id="PF02517"/>
    </source>
</evidence>
<protein>
    <submittedName>
        <fullName evidence="3">CPBP family intramembrane metalloprotease</fullName>
    </submittedName>
</protein>
<organism evidence="3 4">
    <name type="scientific">Candidatus Acidiferrum panamense</name>
    <dbReference type="NCBI Taxonomy" id="2741543"/>
    <lineage>
        <taxon>Bacteria</taxon>
        <taxon>Pseudomonadati</taxon>
        <taxon>Acidobacteriota</taxon>
        <taxon>Terriglobia</taxon>
        <taxon>Candidatus Acidiferrales</taxon>
        <taxon>Candidatus Acidiferrum</taxon>
    </lineage>
</organism>
<dbReference type="InterPro" id="IPR003675">
    <property type="entry name" value="Rce1/LyrA-like_dom"/>
</dbReference>
<feature type="domain" description="CAAX prenyl protease 2/Lysostaphin resistance protein A-like" evidence="2">
    <location>
        <begin position="125"/>
        <end position="226"/>
    </location>
</feature>
<feature type="transmembrane region" description="Helical" evidence="1">
    <location>
        <begin position="192"/>
        <end position="212"/>
    </location>
</feature>
<reference evidence="3" key="1">
    <citation type="submission" date="2020-06" db="EMBL/GenBank/DDBJ databases">
        <title>Legume-microbial interactions unlock mineral nutrients during tropical forest succession.</title>
        <authorList>
            <person name="Epihov D.Z."/>
        </authorList>
    </citation>
    <scope>NUCLEOTIDE SEQUENCE [LARGE SCALE GENOMIC DNA]</scope>
    <source>
        <strain evidence="3">Pan2503</strain>
    </source>
</reference>
<dbReference type="Pfam" id="PF02517">
    <property type="entry name" value="Rce1-like"/>
    <property type="match status" value="1"/>
</dbReference>
<feature type="transmembrane region" description="Helical" evidence="1">
    <location>
        <begin position="245"/>
        <end position="267"/>
    </location>
</feature>